<keyword evidence="2" id="KW-1185">Reference proteome</keyword>
<evidence type="ECO:0000313" key="2">
    <source>
        <dbReference type="Proteomes" id="UP001500443"/>
    </source>
</evidence>
<name>A0ABP5JD39_9ACTN</name>
<dbReference type="RefSeq" id="WP_344289171.1">
    <property type="nucleotide sequence ID" value="NZ_BAAAPF010000031.1"/>
</dbReference>
<organism evidence="1 2">
    <name type="scientific">Streptomyces synnematoformans</name>
    <dbReference type="NCBI Taxonomy" id="415721"/>
    <lineage>
        <taxon>Bacteria</taxon>
        <taxon>Bacillati</taxon>
        <taxon>Actinomycetota</taxon>
        <taxon>Actinomycetes</taxon>
        <taxon>Kitasatosporales</taxon>
        <taxon>Streptomycetaceae</taxon>
        <taxon>Streptomyces</taxon>
    </lineage>
</organism>
<comment type="caution">
    <text evidence="1">The sequence shown here is derived from an EMBL/GenBank/DDBJ whole genome shotgun (WGS) entry which is preliminary data.</text>
</comment>
<evidence type="ECO:0000313" key="1">
    <source>
        <dbReference type="EMBL" id="GAA2116359.1"/>
    </source>
</evidence>
<sequence length="69" mass="7047">MENPLSAKPDGTPSAAGPAVLLPDFSDVDVYAVAARGEPPVLAGAVAHLLRNWPSGNDAAAYFENGPDD</sequence>
<gene>
    <name evidence="1" type="ORF">GCM10009802_16810</name>
</gene>
<protein>
    <recommendedName>
        <fullName evidence="3">FXSXX-COOH protein</fullName>
    </recommendedName>
</protein>
<proteinExistence type="predicted"/>
<dbReference type="EMBL" id="BAAAPF010000031">
    <property type="protein sequence ID" value="GAA2116359.1"/>
    <property type="molecule type" value="Genomic_DNA"/>
</dbReference>
<reference evidence="2" key="1">
    <citation type="journal article" date="2019" name="Int. J. Syst. Evol. Microbiol.">
        <title>The Global Catalogue of Microorganisms (GCM) 10K type strain sequencing project: providing services to taxonomists for standard genome sequencing and annotation.</title>
        <authorList>
            <consortium name="The Broad Institute Genomics Platform"/>
            <consortium name="The Broad Institute Genome Sequencing Center for Infectious Disease"/>
            <person name="Wu L."/>
            <person name="Ma J."/>
        </authorList>
    </citation>
    <scope>NUCLEOTIDE SEQUENCE [LARGE SCALE GENOMIC DNA]</scope>
    <source>
        <strain evidence="2">JCM 15481</strain>
    </source>
</reference>
<dbReference type="Proteomes" id="UP001500443">
    <property type="component" value="Unassembled WGS sequence"/>
</dbReference>
<accession>A0ABP5JD39</accession>
<evidence type="ECO:0008006" key="3">
    <source>
        <dbReference type="Google" id="ProtNLM"/>
    </source>
</evidence>